<name>A0AAV4PML5_CAEEX</name>
<feature type="compositionally biased region" description="Basic and acidic residues" evidence="1">
    <location>
        <begin position="56"/>
        <end position="74"/>
    </location>
</feature>
<dbReference type="EMBL" id="BPLR01004880">
    <property type="protein sequence ID" value="GIX98248.1"/>
    <property type="molecule type" value="Genomic_DNA"/>
</dbReference>
<sequence>MSCVSSNGYGCSKGKIGHSKQDGVIDWQLFKVKEKLQKLKFTNGKLFSNSERPKRRMESPEDPRITFRAKSEKG</sequence>
<accession>A0AAV4PML5</accession>
<evidence type="ECO:0000313" key="2">
    <source>
        <dbReference type="EMBL" id="GIX98248.1"/>
    </source>
</evidence>
<protein>
    <submittedName>
        <fullName evidence="2">Uncharacterized protein</fullName>
    </submittedName>
</protein>
<organism evidence="2 3">
    <name type="scientific">Caerostris extrusa</name>
    <name type="common">Bark spider</name>
    <name type="synonym">Caerostris bankana</name>
    <dbReference type="NCBI Taxonomy" id="172846"/>
    <lineage>
        <taxon>Eukaryota</taxon>
        <taxon>Metazoa</taxon>
        <taxon>Ecdysozoa</taxon>
        <taxon>Arthropoda</taxon>
        <taxon>Chelicerata</taxon>
        <taxon>Arachnida</taxon>
        <taxon>Araneae</taxon>
        <taxon>Araneomorphae</taxon>
        <taxon>Entelegynae</taxon>
        <taxon>Araneoidea</taxon>
        <taxon>Araneidae</taxon>
        <taxon>Caerostris</taxon>
    </lineage>
</organism>
<keyword evidence="3" id="KW-1185">Reference proteome</keyword>
<evidence type="ECO:0000313" key="3">
    <source>
        <dbReference type="Proteomes" id="UP001054945"/>
    </source>
</evidence>
<dbReference type="AlphaFoldDB" id="A0AAV4PML5"/>
<proteinExistence type="predicted"/>
<dbReference type="Proteomes" id="UP001054945">
    <property type="component" value="Unassembled WGS sequence"/>
</dbReference>
<evidence type="ECO:0000256" key="1">
    <source>
        <dbReference type="SAM" id="MobiDB-lite"/>
    </source>
</evidence>
<gene>
    <name evidence="2" type="ORF">CEXT_306601</name>
</gene>
<comment type="caution">
    <text evidence="2">The sequence shown here is derived from an EMBL/GenBank/DDBJ whole genome shotgun (WGS) entry which is preliminary data.</text>
</comment>
<reference evidence="2 3" key="1">
    <citation type="submission" date="2021-06" db="EMBL/GenBank/DDBJ databases">
        <title>Caerostris extrusa draft genome.</title>
        <authorList>
            <person name="Kono N."/>
            <person name="Arakawa K."/>
        </authorList>
    </citation>
    <scope>NUCLEOTIDE SEQUENCE [LARGE SCALE GENOMIC DNA]</scope>
</reference>
<feature type="region of interest" description="Disordered" evidence="1">
    <location>
        <begin position="46"/>
        <end position="74"/>
    </location>
</feature>